<dbReference type="Proteomes" id="UP000554726">
    <property type="component" value="Unassembled WGS sequence"/>
</dbReference>
<proteinExistence type="predicted"/>
<name>A0ABR6JID1_9XANT</name>
<evidence type="ECO:0000313" key="1">
    <source>
        <dbReference type="EMBL" id="MBB4591962.1"/>
    </source>
</evidence>
<accession>A0ABR6JID1</accession>
<protein>
    <submittedName>
        <fullName evidence="1">Uncharacterized protein</fullName>
    </submittedName>
</protein>
<sequence>MFAACPPAENFLSGDSTSGVAHAQMRKLIASFDRRMRVVTRRSPHAARAGSLGRRALPRATFSPGARQILTGDSRQKSDARVRLCWHRITAPWMPPSDVVALPSALDAHGRSSARTGDYPSAHPVMLAHRHLPHRAKKWPLQERPLECSRRDRLSDRRLRGARHSRRATTVR</sequence>
<keyword evidence="2" id="KW-1185">Reference proteome</keyword>
<gene>
    <name evidence="1" type="ORF">FHR60_000585</name>
</gene>
<organism evidence="1 2">
    <name type="scientific">Xanthomonas cannabis</name>
    <dbReference type="NCBI Taxonomy" id="1885674"/>
    <lineage>
        <taxon>Bacteria</taxon>
        <taxon>Pseudomonadati</taxon>
        <taxon>Pseudomonadota</taxon>
        <taxon>Gammaproteobacteria</taxon>
        <taxon>Lysobacterales</taxon>
        <taxon>Lysobacteraceae</taxon>
        <taxon>Xanthomonas</taxon>
    </lineage>
</organism>
<comment type="caution">
    <text evidence="1">The sequence shown here is derived from an EMBL/GenBank/DDBJ whole genome shotgun (WGS) entry which is preliminary data.</text>
</comment>
<dbReference type="EMBL" id="JACHNS010000001">
    <property type="protein sequence ID" value="MBB4591962.1"/>
    <property type="molecule type" value="Genomic_DNA"/>
</dbReference>
<evidence type="ECO:0000313" key="2">
    <source>
        <dbReference type="Proteomes" id="UP000554726"/>
    </source>
</evidence>
<reference evidence="1 2" key="1">
    <citation type="submission" date="2020-08" db="EMBL/GenBank/DDBJ databases">
        <title>Studying the diversity of plant-associated saprophytic bacteria and their role in host health and plant-pathogen interactions.</title>
        <authorList>
            <person name="Potnis N."/>
        </authorList>
    </citation>
    <scope>NUCLEOTIDE SEQUENCE [LARGE SCALE GENOMIC DNA]</scope>
    <source>
        <strain evidence="1 2">F16</strain>
    </source>
</reference>